<dbReference type="GO" id="GO:0005737">
    <property type="term" value="C:cytoplasm"/>
    <property type="evidence" value="ECO:0007669"/>
    <property type="project" value="UniProtKB-SubCell"/>
</dbReference>
<comment type="catalytic activity">
    <reaction evidence="1">
        <text>ATP + protein L-histidine = ADP + protein N-phospho-L-histidine.</text>
        <dbReference type="EC" id="2.7.13.3"/>
    </reaction>
</comment>
<dbReference type="SMART" id="SM00387">
    <property type="entry name" value="HATPase_c"/>
    <property type="match status" value="1"/>
</dbReference>
<evidence type="ECO:0000256" key="16">
    <source>
        <dbReference type="ARBA" id="ARBA00024827"/>
    </source>
</evidence>
<dbReference type="InterPro" id="IPR036890">
    <property type="entry name" value="HATPase_C_sf"/>
</dbReference>
<evidence type="ECO:0000256" key="20">
    <source>
        <dbReference type="SAM" id="Phobius"/>
    </source>
</evidence>
<evidence type="ECO:0000256" key="13">
    <source>
        <dbReference type="ARBA" id="ARBA00023004"/>
    </source>
</evidence>
<dbReference type="PROSITE" id="PS50109">
    <property type="entry name" value="HIS_KIN"/>
    <property type="match status" value="1"/>
</dbReference>
<dbReference type="SUPFAM" id="SSF55874">
    <property type="entry name" value="ATPase domain of HSP90 chaperone/DNA topoisomerase II/histidine kinase"/>
    <property type="match status" value="1"/>
</dbReference>
<dbReference type="GO" id="GO:0016020">
    <property type="term" value="C:membrane"/>
    <property type="evidence" value="ECO:0007669"/>
    <property type="project" value="UniProtKB-SubCell"/>
</dbReference>
<keyword evidence="9" id="KW-0597">Phosphoprotein</keyword>
<dbReference type="PRINTS" id="PR00344">
    <property type="entry name" value="BCTRLSENSOR"/>
</dbReference>
<dbReference type="InterPro" id="IPR003660">
    <property type="entry name" value="HAMP_dom"/>
</dbReference>
<dbReference type="Gene3D" id="3.30.565.10">
    <property type="entry name" value="Histidine kinase-like ATPase, C-terminal domain"/>
    <property type="match status" value="1"/>
</dbReference>
<feature type="domain" description="HAMP" evidence="22">
    <location>
        <begin position="168"/>
        <end position="220"/>
    </location>
</feature>
<keyword evidence="15" id="KW-0411">Iron-sulfur</keyword>
<feature type="region of interest" description="Disordered" evidence="19">
    <location>
        <begin position="444"/>
        <end position="474"/>
    </location>
</feature>
<dbReference type="PANTHER" id="PTHR24421">
    <property type="entry name" value="NITRATE/NITRITE SENSOR PROTEIN NARX-RELATED"/>
    <property type="match status" value="1"/>
</dbReference>
<dbReference type="PANTHER" id="PTHR24421:SF58">
    <property type="entry name" value="SIGNAL TRANSDUCTION HISTIDINE-PROTEIN KINASE_PHOSPHATASE UHPB"/>
    <property type="match status" value="1"/>
</dbReference>
<evidence type="ECO:0000256" key="14">
    <source>
        <dbReference type="ARBA" id="ARBA00023012"/>
    </source>
</evidence>
<keyword evidence="20" id="KW-1133">Transmembrane helix</keyword>
<keyword evidence="20" id="KW-0812">Transmembrane</keyword>
<evidence type="ECO:0000259" key="21">
    <source>
        <dbReference type="PROSITE" id="PS50109"/>
    </source>
</evidence>
<dbReference type="Pfam" id="PF16448">
    <property type="entry name" value="LapD_MoxY_N"/>
    <property type="match status" value="1"/>
</dbReference>
<evidence type="ECO:0000256" key="12">
    <source>
        <dbReference type="ARBA" id="ARBA00022777"/>
    </source>
</evidence>
<dbReference type="Pfam" id="PF02518">
    <property type="entry name" value="HATPase_c"/>
    <property type="match status" value="1"/>
</dbReference>
<evidence type="ECO:0000313" key="23">
    <source>
        <dbReference type="EMBL" id="SEP11661.1"/>
    </source>
</evidence>
<accession>A0A1H8V8L4</accession>
<evidence type="ECO:0000256" key="8">
    <source>
        <dbReference type="ARBA" id="ARBA00022490"/>
    </source>
</evidence>
<reference evidence="23 24" key="1">
    <citation type="submission" date="2016-10" db="EMBL/GenBank/DDBJ databases">
        <authorList>
            <person name="de Groot N.N."/>
        </authorList>
    </citation>
    <scope>NUCLEOTIDE SEQUENCE [LARGE SCALE GENOMIC DNA]</scope>
    <source>
        <strain evidence="23 24">CGMCC 1.6291</strain>
    </source>
</reference>
<sequence length="474" mass="51337">MSLTTRLQALFAILTIAFLAAGLALVIHHARTAVHAELASSVNLTAALISGAVAAGQETPEELIDRLDAVTLQRHIRLEKRRDDRHRPLSTEPRSEAGAPAWFTGLVGFDPDMQSREVRLNDPADTVLVIRAEPADEIAEAWQGARGLLALLIGFGAIAALLTQWLLRRALSPLRHLLRGLGALEQGDYTSRLRIAGAPELRRVSLGFNQLSAALQEAQTRNRRLSRELLEIQEDERRHLARELHDEMGQCTSALQAEAVAIRDDRTPLPARTREGAEAIRDTARHLHHLARRLIRRLHPAELDALGLESALHTMCDDWQGRHPDVRLHTDFAATARMPAGSAHDIHVYRVVQEALSNISRHARASQACVRLRMPGQALQLTVADNGAGFPPSPPGPGSSGGFGLTGMAERVRSLGGRLRIISRSGAGSCLACRFPLPDGAPSGPGHVAPLVQPQKRAVSPAITVRPAPGRSPS</sequence>
<dbReference type="Proteomes" id="UP000199657">
    <property type="component" value="Unassembled WGS sequence"/>
</dbReference>
<evidence type="ECO:0000256" key="15">
    <source>
        <dbReference type="ARBA" id="ARBA00023014"/>
    </source>
</evidence>
<evidence type="ECO:0000256" key="19">
    <source>
        <dbReference type="SAM" id="MobiDB-lite"/>
    </source>
</evidence>
<dbReference type="CDD" id="cd06225">
    <property type="entry name" value="HAMP"/>
    <property type="match status" value="1"/>
</dbReference>
<comment type="cofactor">
    <cofactor evidence="2">
        <name>[4Fe-4S] cluster</name>
        <dbReference type="ChEBI" id="CHEBI:49883"/>
    </cofactor>
</comment>
<evidence type="ECO:0000256" key="6">
    <source>
        <dbReference type="ARBA" id="ARBA00017322"/>
    </source>
</evidence>
<dbReference type="GO" id="GO:0000155">
    <property type="term" value="F:phosphorelay sensor kinase activity"/>
    <property type="evidence" value="ECO:0007669"/>
    <property type="project" value="InterPro"/>
</dbReference>
<keyword evidence="13" id="KW-0408">Iron</keyword>
<dbReference type="PROSITE" id="PS50885">
    <property type="entry name" value="HAMP"/>
    <property type="match status" value="1"/>
</dbReference>
<proteinExistence type="predicted"/>
<dbReference type="OrthoDB" id="9811306at2"/>
<keyword evidence="14" id="KW-0902">Two-component regulatory system</keyword>
<dbReference type="RefSeq" id="WP_091645776.1">
    <property type="nucleotide sequence ID" value="NZ_FOEG01000010.1"/>
</dbReference>
<dbReference type="CDD" id="cd16917">
    <property type="entry name" value="HATPase_UhpB-NarQ-NarX-like"/>
    <property type="match status" value="1"/>
</dbReference>
<dbReference type="AlphaFoldDB" id="A0A1H8V8L4"/>
<evidence type="ECO:0000256" key="7">
    <source>
        <dbReference type="ARBA" id="ARBA00022485"/>
    </source>
</evidence>
<dbReference type="Gene3D" id="1.20.5.1930">
    <property type="match status" value="1"/>
</dbReference>
<keyword evidence="24" id="KW-1185">Reference proteome</keyword>
<comment type="subcellular location">
    <subcellularLocation>
        <location evidence="4">Cytoplasm</location>
    </subcellularLocation>
    <subcellularLocation>
        <location evidence="3">Membrane</location>
    </subcellularLocation>
</comment>
<dbReference type="InterPro" id="IPR003594">
    <property type="entry name" value="HATPase_dom"/>
</dbReference>
<evidence type="ECO:0000256" key="4">
    <source>
        <dbReference type="ARBA" id="ARBA00004496"/>
    </source>
</evidence>
<dbReference type="STRING" id="406100.SAMN04488052_110100"/>
<evidence type="ECO:0000256" key="3">
    <source>
        <dbReference type="ARBA" id="ARBA00004370"/>
    </source>
</evidence>
<keyword evidence="20" id="KW-0472">Membrane</keyword>
<evidence type="ECO:0000256" key="10">
    <source>
        <dbReference type="ARBA" id="ARBA00022679"/>
    </source>
</evidence>
<comment type="function">
    <text evidence="16">Member of the two-component regulatory system NreB/NreC involved in the control of dissimilatory nitrate/nitrite reduction in response to oxygen. NreB functions as a direct oxygen sensor histidine kinase which is autophosphorylated, in the absence of oxygen, probably at the conserved histidine residue, and transfers its phosphate group probably to a conserved aspartate residue of NreC. NreB/NreC activates the expression of the nitrate (narGHJI) and nitrite (nir) reductase operons, as well as the putative nitrate transporter gene narT.</text>
</comment>
<keyword evidence="10" id="KW-0808">Transferase</keyword>
<evidence type="ECO:0000259" key="22">
    <source>
        <dbReference type="PROSITE" id="PS50885"/>
    </source>
</evidence>
<dbReference type="GO" id="GO:0046983">
    <property type="term" value="F:protein dimerization activity"/>
    <property type="evidence" value="ECO:0007669"/>
    <property type="project" value="InterPro"/>
</dbReference>
<evidence type="ECO:0000256" key="9">
    <source>
        <dbReference type="ARBA" id="ARBA00022553"/>
    </source>
</evidence>
<evidence type="ECO:0000256" key="11">
    <source>
        <dbReference type="ARBA" id="ARBA00022723"/>
    </source>
</evidence>
<protein>
    <recommendedName>
        <fullName evidence="6">Oxygen sensor histidine kinase NreB</fullName>
        <ecNumber evidence="5">2.7.13.3</ecNumber>
    </recommendedName>
    <alternativeName>
        <fullName evidence="17">Nitrogen regulation protein B</fullName>
    </alternativeName>
</protein>
<evidence type="ECO:0000313" key="24">
    <source>
        <dbReference type="Proteomes" id="UP000199657"/>
    </source>
</evidence>
<dbReference type="InterPro" id="IPR005467">
    <property type="entry name" value="His_kinase_dom"/>
</dbReference>
<evidence type="ECO:0000256" key="2">
    <source>
        <dbReference type="ARBA" id="ARBA00001966"/>
    </source>
</evidence>
<keyword evidence="8" id="KW-0963">Cytoplasm</keyword>
<evidence type="ECO:0000256" key="5">
    <source>
        <dbReference type="ARBA" id="ARBA00012438"/>
    </source>
</evidence>
<keyword evidence="11" id="KW-0479">Metal-binding</keyword>
<feature type="domain" description="Histidine kinase" evidence="21">
    <location>
        <begin position="239"/>
        <end position="439"/>
    </location>
</feature>
<feature type="coiled-coil region" evidence="18">
    <location>
        <begin position="208"/>
        <end position="235"/>
    </location>
</feature>
<dbReference type="Gene3D" id="6.10.340.10">
    <property type="match status" value="1"/>
</dbReference>
<evidence type="ECO:0000256" key="17">
    <source>
        <dbReference type="ARBA" id="ARBA00030800"/>
    </source>
</evidence>
<dbReference type="GO" id="GO:0046872">
    <property type="term" value="F:metal ion binding"/>
    <property type="evidence" value="ECO:0007669"/>
    <property type="project" value="UniProtKB-KW"/>
</dbReference>
<keyword evidence="18" id="KW-0175">Coiled coil</keyword>
<dbReference type="SMART" id="SM00304">
    <property type="entry name" value="HAMP"/>
    <property type="match status" value="1"/>
</dbReference>
<dbReference type="InterPro" id="IPR032244">
    <property type="entry name" value="LapD_MoxY_N"/>
</dbReference>
<feature type="transmembrane region" description="Helical" evidence="20">
    <location>
        <begin position="148"/>
        <end position="167"/>
    </location>
</feature>
<keyword evidence="7" id="KW-0004">4Fe-4S</keyword>
<evidence type="ECO:0000256" key="18">
    <source>
        <dbReference type="SAM" id="Coils"/>
    </source>
</evidence>
<gene>
    <name evidence="23" type="ORF">SAMN04488052_110100</name>
</gene>
<organism evidence="23 24">
    <name type="scientific">Aquisalimonas asiatica</name>
    <dbReference type="NCBI Taxonomy" id="406100"/>
    <lineage>
        <taxon>Bacteria</taxon>
        <taxon>Pseudomonadati</taxon>
        <taxon>Pseudomonadota</taxon>
        <taxon>Gammaproteobacteria</taxon>
        <taxon>Chromatiales</taxon>
        <taxon>Ectothiorhodospiraceae</taxon>
        <taxon>Aquisalimonas</taxon>
    </lineage>
</organism>
<dbReference type="InterPro" id="IPR011712">
    <property type="entry name" value="Sig_transdc_His_kin_sub3_dim/P"/>
</dbReference>
<dbReference type="GO" id="GO:0051539">
    <property type="term" value="F:4 iron, 4 sulfur cluster binding"/>
    <property type="evidence" value="ECO:0007669"/>
    <property type="project" value="UniProtKB-KW"/>
</dbReference>
<dbReference type="Pfam" id="PF07730">
    <property type="entry name" value="HisKA_3"/>
    <property type="match status" value="1"/>
</dbReference>
<dbReference type="EC" id="2.7.13.3" evidence="5"/>
<dbReference type="InterPro" id="IPR050482">
    <property type="entry name" value="Sensor_HK_TwoCompSys"/>
</dbReference>
<dbReference type="EMBL" id="FOEG01000010">
    <property type="protein sequence ID" value="SEP11661.1"/>
    <property type="molecule type" value="Genomic_DNA"/>
</dbReference>
<dbReference type="InterPro" id="IPR004358">
    <property type="entry name" value="Sig_transdc_His_kin-like_C"/>
</dbReference>
<name>A0A1H8V8L4_9GAMM</name>
<evidence type="ECO:0000256" key="1">
    <source>
        <dbReference type="ARBA" id="ARBA00000085"/>
    </source>
</evidence>
<keyword evidence="12 23" id="KW-0418">Kinase</keyword>
<dbReference type="Pfam" id="PF00672">
    <property type="entry name" value="HAMP"/>
    <property type="match status" value="1"/>
</dbReference>